<dbReference type="SUPFAM" id="SSF56601">
    <property type="entry name" value="beta-lactamase/transpeptidase-like"/>
    <property type="match status" value="1"/>
</dbReference>
<dbReference type="EMBL" id="MQWA01000001">
    <property type="protein sequence ID" value="PQJ27904.1"/>
    <property type="molecule type" value="Genomic_DNA"/>
</dbReference>
<comment type="caution">
    <text evidence="2">The sequence shown here is derived from an EMBL/GenBank/DDBJ whole genome shotgun (WGS) entry which is preliminary data.</text>
</comment>
<dbReference type="PANTHER" id="PTHR43319:SF3">
    <property type="entry name" value="BETA-LACTAMASE-RELATED DOMAIN-CONTAINING PROTEIN"/>
    <property type="match status" value="1"/>
</dbReference>
<gene>
    <name evidence="2" type="ORF">BSZ32_04915</name>
</gene>
<evidence type="ECO:0000313" key="2">
    <source>
        <dbReference type="EMBL" id="PQJ27904.1"/>
    </source>
</evidence>
<dbReference type="RefSeq" id="WP_105042399.1">
    <property type="nucleotide sequence ID" value="NZ_MQWA01000001.1"/>
</dbReference>
<evidence type="ECO:0000313" key="3">
    <source>
        <dbReference type="Proteomes" id="UP000239907"/>
    </source>
</evidence>
<dbReference type="Pfam" id="PF00144">
    <property type="entry name" value="Beta-lactamase"/>
    <property type="match status" value="1"/>
</dbReference>
<dbReference type="OrthoDB" id="9770183at2"/>
<protein>
    <recommendedName>
        <fullName evidence="1">Beta-lactamase-related domain-containing protein</fullName>
    </recommendedName>
</protein>
<sequence>MDLDAVELAFSKNFEEFGELGASVSIWKEGVEVLNLADGWCEREKVHPWNSATIVPFYSATKALASATLLILLEENGLSPDDLVCRVWANFPNSSATFAELLSHQCGLAALDQKSSVFEHEEVIAAIEAQEPNWDLGDGHGYHPRTFGFLVDEPVRLLTGKRLGEVFRERIAEPLGLELWIGLPESEFDRVATLYPGKMNKSDLASGFYKEFNQSGTLVRQAFSSPSGLQGVHEMNTSKAWQAGLPAMGGVGTAQGLAKFYQVAIGAIPFFSDDVLNWMRTPVVTGDDRILMTPTRFSCGFQLDPLDENGDKIRHNYGKGMHAFGHPGAGGSHAFGDPDTGISYAYIMNQMDLSVLPGAKSMGIIETL</sequence>
<dbReference type="AlphaFoldDB" id="A0A2S7U0I2"/>
<keyword evidence="3" id="KW-1185">Reference proteome</keyword>
<accession>A0A2S7U0I2</accession>
<dbReference type="Gene3D" id="3.40.710.10">
    <property type="entry name" value="DD-peptidase/beta-lactamase superfamily"/>
    <property type="match status" value="1"/>
</dbReference>
<reference evidence="2 3" key="1">
    <citation type="submission" date="2016-12" db="EMBL/GenBank/DDBJ databases">
        <title>Study of bacterial adaptation to deep sea.</title>
        <authorList>
            <person name="Song J."/>
            <person name="Yoshizawa S."/>
            <person name="Kogure K."/>
        </authorList>
    </citation>
    <scope>NUCLEOTIDE SEQUENCE [LARGE SCALE GENOMIC DNA]</scope>
    <source>
        <strain evidence="2 3">SAORIC-165</strain>
    </source>
</reference>
<dbReference type="InterPro" id="IPR001466">
    <property type="entry name" value="Beta-lactam-related"/>
</dbReference>
<name>A0A2S7U0I2_9BACT</name>
<feature type="domain" description="Beta-lactamase-related" evidence="1">
    <location>
        <begin position="11"/>
        <end position="352"/>
    </location>
</feature>
<evidence type="ECO:0000259" key="1">
    <source>
        <dbReference type="Pfam" id="PF00144"/>
    </source>
</evidence>
<dbReference type="InterPro" id="IPR012338">
    <property type="entry name" value="Beta-lactam/transpept-like"/>
</dbReference>
<dbReference type="Proteomes" id="UP000239907">
    <property type="component" value="Unassembled WGS sequence"/>
</dbReference>
<organism evidence="2 3">
    <name type="scientific">Rubritalea profundi</name>
    <dbReference type="NCBI Taxonomy" id="1658618"/>
    <lineage>
        <taxon>Bacteria</taxon>
        <taxon>Pseudomonadati</taxon>
        <taxon>Verrucomicrobiota</taxon>
        <taxon>Verrucomicrobiia</taxon>
        <taxon>Verrucomicrobiales</taxon>
        <taxon>Rubritaleaceae</taxon>
        <taxon>Rubritalea</taxon>
    </lineage>
</organism>
<proteinExistence type="predicted"/>
<dbReference type="InterPro" id="IPR052907">
    <property type="entry name" value="Beta-lactamase/esterase"/>
</dbReference>
<dbReference type="PANTHER" id="PTHR43319">
    <property type="entry name" value="BETA-LACTAMASE-RELATED"/>
    <property type="match status" value="1"/>
</dbReference>